<organism evidence="1 2">
    <name type="scientific">Blomia tropicalis</name>
    <name type="common">Mite</name>
    <dbReference type="NCBI Taxonomy" id="40697"/>
    <lineage>
        <taxon>Eukaryota</taxon>
        <taxon>Metazoa</taxon>
        <taxon>Ecdysozoa</taxon>
        <taxon>Arthropoda</taxon>
        <taxon>Chelicerata</taxon>
        <taxon>Arachnida</taxon>
        <taxon>Acari</taxon>
        <taxon>Acariformes</taxon>
        <taxon>Sarcoptiformes</taxon>
        <taxon>Astigmata</taxon>
        <taxon>Glycyphagoidea</taxon>
        <taxon>Echimyopodidae</taxon>
        <taxon>Blomia</taxon>
    </lineage>
</organism>
<dbReference type="PANTHER" id="PTHR33964">
    <property type="entry name" value="RE45066P-RELATED"/>
    <property type="match status" value="1"/>
</dbReference>
<dbReference type="AlphaFoldDB" id="A0A9Q0RTF1"/>
<evidence type="ECO:0000313" key="1">
    <source>
        <dbReference type="EMBL" id="KAJ6225801.1"/>
    </source>
</evidence>
<protein>
    <submittedName>
        <fullName evidence="1">Uncharacterized protein</fullName>
    </submittedName>
</protein>
<dbReference type="OMA" id="DAGCCAY"/>
<dbReference type="Proteomes" id="UP001142055">
    <property type="component" value="Chromosome 1"/>
</dbReference>
<keyword evidence="2" id="KW-1185">Reference proteome</keyword>
<gene>
    <name evidence="1" type="ORF">RDWZM_004346</name>
</gene>
<sequence>MEKCFDKLRKLRQEKSAPSILLTTPSGLNRICKVIKDDFVGCILSYLSKCGTPLHKELSKVLSDAILEHMDVICSPKSEMRDDIVSVSSCLHEKVLSQPGYQKQCNEPFFTTIAWGEMNAHDNHPKRPPMDYIIDAGCCAYRRWEECSMPQIMANCEDDGERVIQTVLSKLLGGVPDFMCSKQTFNSESKICRLLPTLEQQKSMVNITHHDEQKFSMFSLIKFFLARDHSGA</sequence>
<proteinExistence type="predicted"/>
<reference evidence="1" key="1">
    <citation type="submission" date="2022-12" db="EMBL/GenBank/DDBJ databases">
        <title>Genome assemblies of Blomia tropicalis.</title>
        <authorList>
            <person name="Cui Y."/>
        </authorList>
    </citation>
    <scope>NUCLEOTIDE SEQUENCE</scope>
    <source>
        <tissue evidence="1">Adult mites</tissue>
    </source>
</reference>
<dbReference type="PANTHER" id="PTHR33964:SF1">
    <property type="entry name" value="RE45066P"/>
    <property type="match status" value="1"/>
</dbReference>
<accession>A0A9Q0RTF1</accession>
<dbReference type="EMBL" id="JAPWDV010000001">
    <property type="protein sequence ID" value="KAJ6225801.1"/>
    <property type="molecule type" value="Genomic_DNA"/>
</dbReference>
<comment type="caution">
    <text evidence="1">The sequence shown here is derived from an EMBL/GenBank/DDBJ whole genome shotgun (WGS) entry which is preliminary data.</text>
</comment>
<name>A0A9Q0RTF1_BLOTA</name>
<evidence type="ECO:0000313" key="2">
    <source>
        <dbReference type="Proteomes" id="UP001142055"/>
    </source>
</evidence>